<sequence length="262" mass="29192">MHQRILTLLLAGLLAFCEAVYSDSAGFGCGAVGASLVEDEDIVVVGEYHGTKEIQPLFFDLVCHFRNTTDHRILVGLELSSELTPVFNADYADAAAFSEAVFQSEHWGPYSDGRHSPAMKALLVDLYRLKRANSSELMILGLVEEDWDEEAPGRMDGFIKTQAIDKTFILVGNWHARRTRSQGYDAYPFVHQLRGFDYHIATYDTWAGGGEVWACTEECGPMEVFPREVSNSQQGLYNLGCEGTDECPYDGFLYTDSLSISK</sequence>
<dbReference type="RefSeq" id="WP_189609888.1">
    <property type="nucleotide sequence ID" value="NZ_BMXR01000007.1"/>
</dbReference>
<accession>A0A918KD53</accession>
<keyword evidence="2" id="KW-1185">Reference proteome</keyword>
<protein>
    <recommendedName>
        <fullName evidence="3">Haem-binding uptake Tiki superfamily ChaN domain-containing protein</fullName>
    </recommendedName>
</protein>
<evidence type="ECO:0000313" key="1">
    <source>
        <dbReference type="EMBL" id="GGX59240.1"/>
    </source>
</evidence>
<reference evidence="1" key="1">
    <citation type="journal article" date="2014" name="Int. J. Syst. Evol. Microbiol.">
        <title>Complete genome sequence of Corynebacterium casei LMG S-19264T (=DSM 44701T), isolated from a smear-ripened cheese.</title>
        <authorList>
            <consortium name="US DOE Joint Genome Institute (JGI-PGF)"/>
            <person name="Walter F."/>
            <person name="Albersmeier A."/>
            <person name="Kalinowski J."/>
            <person name="Ruckert C."/>
        </authorList>
    </citation>
    <scope>NUCLEOTIDE SEQUENCE</scope>
    <source>
        <strain evidence="1">KCTC 22169</strain>
    </source>
</reference>
<evidence type="ECO:0008006" key="3">
    <source>
        <dbReference type="Google" id="ProtNLM"/>
    </source>
</evidence>
<dbReference type="AlphaFoldDB" id="A0A918KD53"/>
<dbReference type="Proteomes" id="UP000626148">
    <property type="component" value="Unassembled WGS sequence"/>
</dbReference>
<name>A0A918KD53_9GAMM</name>
<gene>
    <name evidence="1" type="ORF">GCM10007392_28810</name>
</gene>
<organism evidence="1 2">
    <name type="scientific">Saccharospirillum salsuginis</name>
    <dbReference type="NCBI Taxonomy" id="418750"/>
    <lineage>
        <taxon>Bacteria</taxon>
        <taxon>Pseudomonadati</taxon>
        <taxon>Pseudomonadota</taxon>
        <taxon>Gammaproteobacteria</taxon>
        <taxon>Oceanospirillales</taxon>
        <taxon>Saccharospirillaceae</taxon>
        <taxon>Saccharospirillum</taxon>
    </lineage>
</organism>
<evidence type="ECO:0000313" key="2">
    <source>
        <dbReference type="Proteomes" id="UP000626148"/>
    </source>
</evidence>
<dbReference type="EMBL" id="BMXR01000007">
    <property type="protein sequence ID" value="GGX59240.1"/>
    <property type="molecule type" value="Genomic_DNA"/>
</dbReference>
<proteinExistence type="predicted"/>
<reference evidence="1" key="2">
    <citation type="submission" date="2020-09" db="EMBL/GenBank/DDBJ databases">
        <authorList>
            <person name="Sun Q."/>
            <person name="Kim S."/>
        </authorList>
    </citation>
    <scope>NUCLEOTIDE SEQUENCE</scope>
    <source>
        <strain evidence="1">KCTC 22169</strain>
    </source>
</reference>
<comment type="caution">
    <text evidence="1">The sequence shown here is derived from an EMBL/GenBank/DDBJ whole genome shotgun (WGS) entry which is preliminary data.</text>
</comment>